<evidence type="ECO:0000256" key="1">
    <source>
        <dbReference type="ARBA" id="ARBA00001961"/>
    </source>
</evidence>
<dbReference type="PANTHER" id="PTHR10869:SF241">
    <property type="entry name" value="FE2OG DIOXYGENASE DOMAIN-CONTAINING PROTEIN"/>
    <property type="match status" value="1"/>
</dbReference>
<keyword evidence="5" id="KW-0408">Iron</keyword>
<dbReference type="SMART" id="SM00702">
    <property type="entry name" value="P4Hc"/>
    <property type="match status" value="1"/>
</dbReference>
<organism evidence="8 9">
    <name type="scientific">Lithohypha guttulata</name>
    <dbReference type="NCBI Taxonomy" id="1690604"/>
    <lineage>
        <taxon>Eukaryota</taxon>
        <taxon>Fungi</taxon>
        <taxon>Dikarya</taxon>
        <taxon>Ascomycota</taxon>
        <taxon>Pezizomycotina</taxon>
        <taxon>Eurotiomycetes</taxon>
        <taxon>Chaetothyriomycetidae</taxon>
        <taxon>Chaetothyriales</taxon>
        <taxon>Trichomeriaceae</taxon>
        <taxon>Lithohypha</taxon>
    </lineage>
</organism>
<dbReference type="Gene3D" id="2.60.120.620">
    <property type="entry name" value="q2cbj1_9rhob like domain"/>
    <property type="match status" value="1"/>
</dbReference>
<evidence type="ECO:0000259" key="7">
    <source>
        <dbReference type="SMART" id="SM00702"/>
    </source>
</evidence>
<feature type="region of interest" description="Disordered" evidence="6">
    <location>
        <begin position="1"/>
        <end position="23"/>
    </location>
</feature>
<evidence type="ECO:0000256" key="3">
    <source>
        <dbReference type="ARBA" id="ARBA00022964"/>
    </source>
</evidence>
<proteinExistence type="predicted"/>
<sequence>MASTKMPAPHTLMHTLSAKPPSTCRAEPIDFEQAGIQEYRGRFAMLIHDLLSPTECEELLEAALGSSGYQWEEAMVNVGFGMQERIKDIRDCGRIIWDTPEVVDKLLERIKPHLPQSVISLKDSTAITGAGPVRRKETWDIARLNERLRFLKYTKGMYFREHCDGSYVTPKGDEISFLTVHLYLNSQGAPGIEAEDSFGSHHKPLKGGATRFFGLKNNVDVNPVTGACLVFQHKGLYHSGEEVEEGTKYTVRTDIMYKKAEEG</sequence>
<evidence type="ECO:0000313" key="8">
    <source>
        <dbReference type="EMBL" id="KAK5101560.1"/>
    </source>
</evidence>
<dbReference type="Proteomes" id="UP001345013">
    <property type="component" value="Unassembled WGS sequence"/>
</dbReference>
<reference evidence="8 9" key="1">
    <citation type="submission" date="2023-08" db="EMBL/GenBank/DDBJ databases">
        <title>Black Yeasts Isolated from many extreme environments.</title>
        <authorList>
            <person name="Coleine C."/>
            <person name="Stajich J.E."/>
            <person name="Selbmann L."/>
        </authorList>
    </citation>
    <scope>NUCLEOTIDE SEQUENCE [LARGE SCALE GENOMIC DNA]</scope>
    <source>
        <strain evidence="8 9">CCFEE 5885</strain>
    </source>
</reference>
<dbReference type="InterPro" id="IPR045054">
    <property type="entry name" value="P4HA-like"/>
</dbReference>
<name>A0ABR0KQ47_9EURO</name>
<keyword evidence="2" id="KW-0479">Metal-binding</keyword>
<accession>A0ABR0KQ47</accession>
<dbReference type="Pfam" id="PF13640">
    <property type="entry name" value="2OG-FeII_Oxy_3"/>
    <property type="match status" value="1"/>
</dbReference>
<evidence type="ECO:0000256" key="2">
    <source>
        <dbReference type="ARBA" id="ARBA00022723"/>
    </source>
</evidence>
<gene>
    <name evidence="8" type="ORF">LTR24_000616</name>
</gene>
<keyword evidence="3" id="KW-0223">Dioxygenase</keyword>
<evidence type="ECO:0000313" key="9">
    <source>
        <dbReference type="Proteomes" id="UP001345013"/>
    </source>
</evidence>
<dbReference type="EMBL" id="JAVRRG010000004">
    <property type="protein sequence ID" value="KAK5101560.1"/>
    <property type="molecule type" value="Genomic_DNA"/>
</dbReference>
<dbReference type="InterPro" id="IPR044862">
    <property type="entry name" value="Pro_4_hyd_alph_FE2OG_OXY"/>
</dbReference>
<keyword evidence="4" id="KW-0560">Oxidoreductase</keyword>
<protein>
    <recommendedName>
        <fullName evidence="7">Prolyl 4-hydroxylase alpha subunit domain-containing protein</fullName>
    </recommendedName>
</protein>
<comment type="cofactor">
    <cofactor evidence="1">
        <name>L-ascorbate</name>
        <dbReference type="ChEBI" id="CHEBI:38290"/>
    </cofactor>
</comment>
<evidence type="ECO:0000256" key="5">
    <source>
        <dbReference type="ARBA" id="ARBA00023004"/>
    </source>
</evidence>
<feature type="domain" description="Prolyl 4-hydroxylase alpha subunit" evidence="7">
    <location>
        <begin position="42"/>
        <end position="256"/>
    </location>
</feature>
<evidence type="ECO:0000256" key="4">
    <source>
        <dbReference type="ARBA" id="ARBA00023002"/>
    </source>
</evidence>
<dbReference type="InterPro" id="IPR006620">
    <property type="entry name" value="Pro_4_hyd_alph"/>
</dbReference>
<evidence type="ECO:0000256" key="6">
    <source>
        <dbReference type="SAM" id="MobiDB-lite"/>
    </source>
</evidence>
<dbReference type="PANTHER" id="PTHR10869">
    <property type="entry name" value="PROLYL 4-HYDROXYLASE ALPHA SUBUNIT"/>
    <property type="match status" value="1"/>
</dbReference>
<keyword evidence="9" id="KW-1185">Reference proteome</keyword>
<comment type="caution">
    <text evidence="8">The sequence shown here is derived from an EMBL/GenBank/DDBJ whole genome shotgun (WGS) entry which is preliminary data.</text>
</comment>